<name>A0A0B6ARG8_PRIM2</name>
<reference evidence="2 3" key="1">
    <citation type="journal article" date="2015" name="Genome Announc.">
        <title>Complete genome sequences for 35 biothreat assay-relevant bacillus species.</title>
        <authorList>
            <person name="Johnson S.L."/>
            <person name="Daligault H.E."/>
            <person name="Davenport K.W."/>
            <person name="Jaissle J."/>
            <person name="Frey K.G."/>
            <person name="Ladner J.T."/>
            <person name="Broomall S.M."/>
            <person name="Bishop-Lilly K.A."/>
            <person name="Bruce D.C."/>
            <person name="Gibbons H.S."/>
            <person name="Coyne S.R."/>
            <person name="Lo C.C."/>
            <person name="Meincke L."/>
            <person name="Munk A.C."/>
            <person name="Koroleva G.I."/>
            <person name="Rosenzweig C.N."/>
            <person name="Palacios G.F."/>
            <person name="Redden C.L."/>
            <person name="Minogue T.D."/>
            <person name="Chain P.S."/>
        </authorList>
    </citation>
    <scope>NUCLEOTIDE SEQUENCE [LARGE SCALE GENOMIC DNA]</scope>
    <source>
        <strain evidence="3">ATCC 14581 / DSM 32 / JCM 2506 / NBRC 15308 / NCIMB 9376 / NCTC 10342 / NRRL B-14308 / VKM B-512</strain>
    </source>
</reference>
<sequence>MKTYFVWSLHIVIWMGYSLVELLSKRDQLTSKIILFLVFAYLAYGIAEMNVKSKRLALMMTGTTSAVCLTCYQLILFCTA</sequence>
<gene>
    <name evidence="2" type="ORF">BG04_3644</name>
</gene>
<feature type="transmembrane region" description="Helical" evidence="1">
    <location>
        <begin position="57"/>
        <end position="78"/>
    </location>
</feature>
<protein>
    <submittedName>
        <fullName evidence="2">Putative membrane protein</fullName>
    </submittedName>
</protein>
<dbReference type="EMBL" id="CP009920">
    <property type="protein sequence ID" value="AJI23273.1"/>
    <property type="molecule type" value="Genomic_DNA"/>
</dbReference>
<keyword evidence="1" id="KW-0472">Membrane</keyword>
<organism evidence="2 3">
    <name type="scientific">Priestia megaterium (strain ATCC 14581 / DSM 32 / CCUG 1817 / JCM 2506 / NBRC 15308 / NCIMB 9376 / NCTC 10342 / NRRL B-14308 / VKM B-512 / Ford 19)</name>
    <name type="common">Bacillus megaterium</name>
    <dbReference type="NCBI Taxonomy" id="1348623"/>
    <lineage>
        <taxon>Bacteria</taxon>
        <taxon>Bacillati</taxon>
        <taxon>Bacillota</taxon>
        <taxon>Bacilli</taxon>
        <taxon>Bacillales</taxon>
        <taxon>Bacillaceae</taxon>
        <taxon>Priestia</taxon>
    </lineage>
</organism>
<keyword evidence="1" id="KW-1133">Transmembrane helix</keyword>
<evidence type="ECO:0000313" key="2">
    <source>
        <dbReference type="EMBL" id="AJI23273.1"/>
    </source>
</evidence>
<dbReference type="HOGENOM" id="CLU_179054_1_0_9"/>
<dbReference type="AlphaFoldDB" id="A0A0B6ARG8"/>
<dbReference type="Proteomes" id="UP000031829">
    <property type="component" value="Chromosome"/>
</dbReference>
<dbReference type="RefSeq" id="WP_016763437.1">
    <property type="nucleotide sequence ID" value="NZ_BCVB01000003.1"/>
</dbReference>
<feature type="transmembrane region" description="Helical" evidence="1">
    <location>
        <begin position="6"/>
        <end position="24"/>
    </location>
</feature>
<evidence type="ECO:0000313" key="3">
    <source>
        <dbReference type="Proteomes" id="UP000031829"/>
    </source>
</evidence>
<dbReference type="KEGG" id="bmeg:BG04_3644"/>
<keyword evidence="1" id="KW-0812">Transmembrane</keyword>
<feature type="transmembrane region" description="Helical" evidence="1">
    <location>
        <begin position="33"/>
        <end position="51"/>
    </location>
</feature>
<accession>A0A0B6ARG8</accession>
<evidence type="ECO:0000256" key="1">
    <source>
        <dbReference type="SAM" id="Phobius"/>
    </source>
</evidence>
<proteinExistence type="predicted"/>
<dbReference type="GeneID" id="93641699"/>